<feature type="transmembrane region" description="Helical" evidence="6">
    <location>
        <begin position="195"/>
        <end position="216"/>
    </location>
</feature>
<feature type="transmembrane region" description="Helical" evidence="6">
    <location>
        <begin position="281"/>
        <end position="298"/>
    </location>
</feature>
<protein>
    <submittedName>
        <fullName evidence="8">MFS transporter</fullName>
    </submittedName>
</protein>
<feature type="transmembrane region" description="Helical" evidence="6">
    <location>
        <begin position="449"/>
        <end position="469"/>
    </location>
</feature>
<keyword evidence="4 6" id="KW-1133">Transmembrane helix</keyword>
<feature type="transmembrane region" description="Helical" evidence="6">
    <location>
        <begin position="22"/>
        <end position="39"/>
    </location>
</feature>
<reference evidence="8 9" key="1">
    <citation type="submission" date="2024-03" db="EMBL/GenBank/DDBJ databases">
        <authorList>
            <person name="Jo J.-H."/>
        </authorList>
    </citation>
    <scope>NUCLEOTIDE SEQUENCE [LARGE SCALE GENOMIC DNA]</scope>
    <source>
        <strain evidence="8 9">PS1R-30</strain>
    </source>
</reference>
<dbReference type="InterPro" id="IPR036259">
    <property type="entry name" value="MFS_trans_sf"/>
</dbReference>
<gene>
    <name evidence="8" type="ORF">WG901_00840</name>
</gene>
<evidence type="ECO:0000259" key="7">
    <source>
        <dbReference type="PROSITE" id="PS50850"/>
    </source>
</evidence>
<organism evidence="8 9">
    <name type="scientific">Novosphingobium anseongense</name>
    <dbReference type="NCBI Taxonomy" id="3133436"/>
    <lineage>
        <taxon>Bacteria</taxon>
        <taxon>Pseudomonadati</taxon>
        <taxon>Pseudomonadota</taxon>
        <taxon>Alphaproteobacteria</taxon>
        <taxon>Sphingomonadales</taxon>
        <taxon>Sphingomonadaceae</taxon>
        <taxon>Novosphingobium</taxon>
    </lineage>
</organism>
<evidence type="ECO:0000313" key="9">
    <source>
        <dbReference type="Proteomes" id="UP001361239"/>
    </source>
</evidence>
<dbReference type="PANTHER" id="PTHR23505:SF79">
    <property type="entry name" value="PROTEIN SPINSTER"/>
    <property type="match status" value="1"/>
</dbReference>
<evidence type="ECO:0000256" key="1">
    <source>
        <dbReference type="ARBA" id="ARBA00004141"/>
    </source>
</evidence>
<accession>A0ABU8RQ52</accession>
<keyword evidence="2" id="KW-0813">Transport</keyword>
<feature type="transmembrane region" description="Helical" evidence="6">
    <location>
        <begin position="257"/>
        <end position="275"/>
    </location>
</feature>
<dbReference type="InterPro" id="IPR044770">
    <property type="entry name" value="MFS_spinster-like"/>
</dbReference>
<feature type="transmembrane region" description="Helical" evidence="6">
    <location>
        <begin position="60"/>
        <end position="81"/>
    </location>
</feature>
<dbReference type="Proteomes" id="UP001361239">
    <property type="component" value="Unassembled WGS sequence"/>
</dbReference>
<keyword evidence="9" id="KW-1185">Reference proteome</keyword>
<feature type="transmembrane region" description="Helical" evidence="6">
    <location>
        <begin position="318"/>
        <end position="342"/>
    </location>
</feature>
<dbReference type="Pfam" id="PF07690">
    <property type="entry name" value="MFS_1"/>
    <property type="match status" value="1"/>
</dbReference>
<dbReference type="RefSeq" id="WP_339585135.1">
    <property type="nucleotide sequence ID" value="NZ_JBBHJZ010000001.1"/>
</dbReference>
<keyword evidence="3 6" id="KW-0812">Transmembrane</keyword>
<feature type="transmembrane region" description="Helical" evidence="6">
    <location>
        <begin position="154"/>
        <end position="175"/>
    </location>
</feature>
<dbReference type="InterPro" id="IPR011701">
    <property type="entry name" value="MFS"/>
</dbReference>
<feature type="transmembrane region" description="Helical" evidence="6">
    <location>
        <begin position="416"/>
        <end position="437"/>
    </location>
</feature>
<feature type="transmembrane region" description="Helical" evidence="6">
    <location>
        <begin position="354"/>
        <end position="377"/>
    </location>
</feature>
<feature type="transmembrane region" description="Helical" evidence="6">
    <location>
        <begin position="93"/>
        <end position="117"/>
    </location>
</feature>
<keyword evidence="5 6" id="KW-0472">Membrane</keyword>
<feature type="transmembrane region" description="Helical" evidence="6">
    <location>
        <begin position="389"/>
        <end position="410"/>
    </location>
</feature>
<proteinExistence type="predicted"/>
<evidence type="ECO:0000256" key="6">
    <source>
        <dbReference type="SAM" id="Phobius"/>
    </source>
</evidence>
<feature type="transmembrane region" description="Helical" evidence="6">
    <location>
        <begin position="481"/>
        <end position="501"/>
    </location>
</feature>
<dbReference type="EMBL" id="JBBHJZ010000001">
    <property type="protein sequence ID" value="MEJ5975167.1"/>
    <property type="molecule type" value="Genomic_DNA"/>
</dbReference>
<dbReference type="SUPFAM" id="SSF103473">
    <property type="entry name" value="MFS general substrate transporter"/>
    <property type="match status" value="1"/>
</dbReference>
<dbReference type="PANTHER" id="PTHR23505">
    <property type="entry name" value="SPINSTER"/>
    <property type="match status" value="1"/>
</dbReference>
<comment type="subcellular location">
    <subcellularLocation>
        <location evidence="1">Membrane</location>
        <topology evidence="1">Multi-pass membrane protein</topology>
    </subcellularLocation>
</comment>
<comment type="caution">
    <text evidence="8">The sequence shown here is derived from an EMBL/GenBank/DDBJ whole genome shotgun (WGS) entry which is preliminary data.</text>
</comment>
<dbReference type="InterPro" id="IPR020846">
    <property type="entry name" value="MFS_dom"/>
</dbReference>
<evidence type="ECO:0000256" key="4">
    <source>
        <dbReference type="ARBA" id="ARBA00022989"/>
    </source>
</evidence>
<evidence type="ECO:0000313" key="8">
    <source>
        <dbReference type="EMBL" id="MEJ5975167.1"/>
    </source>
</evidence>
<feature type="domain" description="Major facilitator superfamily (MFS) profile" evidence="7">
    <location>
        <begin position="26"/>
        <end position="505"/>
    </location>
</feature>
<evidence type="ECO:0000256" key="2">
    <source>
        <dbReference type="ARBA" id="ARBA00022448"/>
    </source>
</evidence>
<evidence type="ECO:0000256" key="3">
    <source>
        <dbReference type="ARBA" id="ARBA00022692"/>
    </source>
</evidence>
<dbReference type="Gene3D" id="1.20.1250.20">
    <property type="entry name" value="MFS general substrate transporter like domains"/>
    <property type="match status" value="2"/>
</dbReference>
<evidence type="ECO:0000256" key="5">
    <source>
        <dbReference type="ARBA" id="ARBA00023136"/>
    </source>
</evidence>
<sequence length="523" mass="54495">MATIAEGSEPSKESRAPAIPKAAWYALAVLTLANVFNYLDRHIVSILAQSIKQDLKLDDADLGFLLGTAFAVFYSVVGIAMGKISDGLPRKKVMALGLALWSIMTALGGAASSFAMLGVARIGVGVGEAVANPCSHSLLADMIPQRRRAMAMSVLLSGVFVGGALAMFVGGYFLTHWQDMCQALPLAGACGTAPWKAALIAVGLPGLLLALAVLAIREPPRPLEVRSAGRFVLGEFATAIPPFTVLSVYRVGGSKGLVSNLLIAGAIVVIATLVARATGDLAQWASFGLGAYAVLTWGQIQSYRDRPLFKLTFGDPTFVMGTAATALIACVGGAVSVWSAPYAMRTYQIPAHEIGFSLGAIHIVGAIAGVLLGGYFTDRWKQRDRRAPLGMAGISMIGQVPCIIVMMTVIDYPVFLAAYFALGLITALWSGGIAAMVQDLVLPRMRGAAAAAFSLVAIVISSGTGPYWAGKVSAVTGSLTAGLLSMMALAPIALVLLWLAARRLPHETPEARLARAVAAGEPA</sequence>
<dbReference type="PROSITE" id="PS50850">
    <property type="entry name" value="MFS"/>
    <property type="match status" value="1"/>
</dbReference>
<name>A0ABU8RQ52_9SPHN</name>